<evidence type="ECO:0000259" key="1">
    <source>
        <dbReference type="Pfam" id="PF13456"/>
    </source>
</evidence>
<dbReference type="InterPro" id="IPR012337">
    <property type="entry name" value="RNaseH-like_sf"/>
</dbReference>
<evidence type="ECO:0000259" key="2">
    <source>
        <dbReference type="Pfam" id="PF13966"/>
    </source>
</evidence>
<dbReference type="GO" id="GO:0004523">
    <property type="term" value="F:RNA-DNA hybrid ribonuclease activity"/>
    <property type="evidence" value="ECO:0007669"/>
    <property type="project" value="InterPro"/>
</dbReference>
<evidence type="ECO:0000313" key="4">
    <source>
        <dbReference type="Proteomes" id="UP000265520"/>
    </source>
</evidence>
<dbReference type="Proteomes" id="UP000265520">
    <property type="component" value="Unassembled WGS sequence"/>
</dbReference>
<organism evidence="3 4">
    <name type="scientific">Trifolium medium</name>
    <dbReference type="NCBI Taxonomy" id="97028"/>
    <lineage>
        <taxon>Eukaryota</taxon>
        <taxon>Viridiplantae</taxon>
        <taxon>Streptophyta</taxon>
        <taxon>Embryophyta</taxon>
        <taxon>Tracheophyta</taxon>
        <taxon>Spermatophyta</taxon>
        <taxon>Magnoliopsida</taxon>
        <taxon>eudicotyledons</taxon>
        <taxon>Gunneridae</taxon>
        <taxon>Pentapetalae</taxon>
        <taxon>rosids</taxon>
        <taxon>fabids</taxon>
        <taxon>Fabales</taxon>
        <taxon>Fabaceae</taxon>
        <taxon>Papilionoideae</taxon>
        <taxon>50 kb inversion clade</taxon>
        <taxon>NPAAA clade</taxon>
        <taxon>Hologalegina</taxon>
        <taxon>IRL clade</taxon>
        <taxon>Trifolieae</taxon>
        <taxon>Trifolium</taxon>
    </lineage>
</organism>
<keyword evidence="3" id="KW-0548">Nucleotidyltransferase</keyword>
<keyword evidence="3" id="KW-0808">Transferase</keyword>
<dbReference type="Pfam" id="PF13966">
    <property type="entry name" value="zf-RVT"/>
    <property type="match status" value="1"/>
</dbReference>
<dbReference type="GO" id="GO:0003676">
    <property type="term" value="F:nucleic acid binding"/>
    <property type="evidence" value="ECO:0007669"/>
    <property type="project" value="InterPro"/>
</dbReference>
<evidence type="ECO:0000313" key="3">
    <source>
        <dbReference type="EMBL" id="MCH79484.1"/>
    </source>
</evidence>
<dbReference type="InterPro" id="IPR026960">
    <property type="entry name" value="RVT-Znf"/>
</dbReference>
<keyword evidence="4" id="KW-1185">Reference proteome</keyword>
<feature type="domain" description="RNase H type-1" evidence="1">
    <location>
        <begin position="362"/>
        <end position="483"/>
    </location>
</feature>
<sequence>MRWDKLTPHKSLGGLGFRNMEDFNLSMLGKQSWKLMTDSNSLLTRVLKAKYFPRRDFLDAPLSHNPSYTWRSLWSTQSLLTLGLRWKIGDGTKINVWSMPWIRNLPTHKPDTLPPPHLEDLTVNHLMNPNLLSWNHNLINSLFTSQVAAAVISTPLFTCSMEDTRIWKVSPDGNYTVKSAYRICVDLLHPHWKNLWNLKIPPRVSSFMWRLAHQCLPTRVNLTTRGIPCDDTCVSCETLAESHMHIFFVCSKAMECWGRIDLGHHVRELLLRTSEFTTLLFDFLDRLSFIQQQLAAMLLWSIWKSRDLKLWESSSTSPTLIVTRAKETLHEWSCMQRIKPQVQHLAHTNTWVKPTIGVIKCNVDVTTFNNNTMAGFGMCFRDSLGQFIFGKSAHLPSFGFVLEAEAVALLQSIHTAISIGLHSVIFETDNKTLANAINSTSAHNNEFGDIVTQCRVLLSNNLDYVVSHIRRQANRVAHTIARASLSPTSPPYLL</sequence>
<dbReference type="InterPro" id="IPR036397">
    <property type="entry name" value="RNaseH_sf"/>
</dbReference>
<dbReference type="Gene3D" id="3.30.420.10">
    <property type="entry name" value="Ribonuclease H-like superfamily/Ribonuclease H"/>
    <property type="match status" value="1"/>
</dbReference>
<dbReference type="InterPro" id="IPR052929">
    <property type="entry name" value="RNase_H-like_EbsB-rel"/>
</dbReference>
<protein>
    <submittedName>
        <fullName evidence="3">RNA-directed DNA polymerase (Reverse transcriptase)</fullName>
    </submittedName>
</protein>
<reference evidence="3 4" key="1">
    <citation type="journal article" date="2018" name="Front. Plant Sci.">
        <title>Red Clover (Trifolium pratense) and Zigzag Clover (T. medium) - A Picture of Genomic Similarities and Differences.</title>
        <authorList>
            <person name="Dluhosova J."/>
            <person name="Istvanek J."/>
            <person name="Nedelnik J."/>
            <person name="Repkova J."/>
        </authorList>
    </citation>
    <scope>NUCLEOTIDE SEQUENCE [LARGE SCALE GENOMIC DNA]</scope>
    <source>
        <strain evidence="4">cv. 10/8</strain>
        <tissue evidence="3">Leaf</tissue>
    </source>
</reference>
<dbReference type="PANTHER" id="PTHR47074:SF48">
    <property type="entry name" value="POLYNUCLEOTIDYL TRANSFERASE, RIBONUCLEASE H-LIKE SUPERFAMILY PROTEIN"/>
    <property type="match status" value="1"/>
</dbReference>
<dbReference type="InterPro" id="IPR002156">
    <property type="entry name" value="RNaseH_domain"/>
</dbReference>
<feature type="domain" description="Reverse transcriptase zinc-binding" evidence="2">
    <location>
        <begin position="175"/>
        <end position="257"/>
    </location>
</feature>
<name>A0A392LXW3_9FABA</name>
<keyword evidence="3" id="KW-0695">RNA-directed DNA polymerase</keyword>
<proteinExistence type="predicted"/>
<dbReference type="CDD" id="cd06222">
    <property type="entry name" value="RNase_H_like"/>
    <property type="match status" value="1"/>
</dbReference>
<dbReference type="EMBL" id="LXQA010000139">
    <property type="protein sequence ID" value="MCH79484.1"/>
    <property type="molecule type" value="Genomic_DNA"/>
</dbReference>
<dbReference type="GO" id="GO:0003964">
    <property type="term" value="F:RNA-directed DNA polymerase activity"/>
    <property type="evidence" value="ECO:0007669"/>
    <property type="project" value="UniProtKB-KW"/>
</dbReference>
<dbReference type="AlphaFoldDB" id="A0A392LXW3"/>
<dbReference type="Pfam" id="PF13456">
    <property type="entry name" value="RVT_3"/>
    <property type="match status" value="1"/>
</dbReference>
<accession>A0A392LXW3</accession>
<dbReference type="InterPro" id="IPR044730">
    <property type="entry name" value="RNase_H-like_dom_plant"/>
</dbReference>
<comment type="caution">
    <text evidence="3">The sequence shown here is derived from an EMBL/GenBank/DDBJ whole genome shotgun (WGS) entry which is preliminary data.</text>
</comment>
<dbReference type="SUPFAM" id="SSF53098">
    <property type="entry name" value="Ribonuclease H-like"/>
    <property type="match status" value="1"/>
</dbReference>
<gene>
    <name evidence="3" type="ORF">A2U01_0000234</name>
</gene>
<dbReference type="PANTHER" id="PTHR47074">
    <property type="entry name" value="BNAC02G40300D PROTEIN"/>
    <property type="match status" value="1"/>
</dbReference>